<dbReference type="HAMAP" id="MF_00291_B">
    <property type="entry name" value="Ribosomal_uS2_B"/>
    <property type="match status" value="1"/>
</dbReference>
<dbReference type="Gene3D" id="3.40.50.10490">
    <property type="entry name" value="Glucose-6-phosphate isomerase like protein, domain 1"/>
    <property type="match status" value="1"/>
</dbReference>
<proteinExistence type="inferred from homology"/>
<sequence length="191" mass="21488">MPLTISPQDLLKSGVHFGHKVSRWNPKMSPFIFGKRNLIHIIDVKETLKGLVKAYHFLEQLTARGHLVLFVGTKRQAGSVIKEEASKMGMPYVSERWLGGMLTNFDTIRKRLGRLKEIESWEETGTLARYSKKEQANILRQKRKLLRNLDGIRNMDRLPACLVIVDPKAEAIAVAEAAKIGAATIALIDSD</sequence>
<dbReference type="Pfam" id="PF00318">
    <property type="entry name" value="Ribosomal_S2"/>
    <property type="match status" value="1"/>
</dbReference>
<dbReference type="InterPro" id="IPR023591">
    <property type="entry name" value="Ribosomal_uS2_flav_dom_sf"/>
</dbReference>
<dbReference type="CDD" id="cd01425">
    <property type="entry name" value="RPS2"/>
    <property type="match status" value="1"/>
</dbReference>
<dbReference type="PRINTS" id="PR00395">
    <property type="entry name" value="RIBOSOMALS2"/>
</dbReference>
<gene>
    <name evidence="4" type="ORF">METZ01_LOCUS222040</name>
</gene>
<comment type="similarity">
    <text evidence="1">Belongs to the universal ribosomal protein uS2 family.</text>
</comment>
<keyword evidence="2" id="KW-0689">Ribosomal protein</keyword>
<evidence type="ECO:0008006" key="5">
    <source>
        <dbReference type="Google" id="ProtNLM"/>
    </source>
</evidence>
<name>A0A382G1J4_9ZZZZ</name>
<reference evidence="4" key="1">
    <citation type="submission" date="2018-05" db="EMBL/GenBank/DDBJ databases">
        <authorList>
            <person name="Lanie J.A."/>
            <person name="Ng W.-L."/>
            <person name="Kazmierczak K.M."/>
            <person name="Andrzejewski T.M."/>
            <person name="Davidsen T.M."/>
            <person name="Wayne K.J."/>
            <person name="Tettelin H."/>
            <person name="Glass J.I."/>
            <person name="Rusch D."/>
            <person name="Podicherti R."/>
            <person name="Tsui H.-C.T."/>
            <person name="Winkler M.E."/>
        </authorList>
    </citation>
    <scope>NUCLEOTIDE SEQUENCE</scope>
</reference>
<evidence type="ECO:0000256" key="3">
    <source>
        <dbReference type="ARBA" id="ARBA00023274"/>
    </source>
</evidence>
<dbReference type="SUPFAM" id="SSF52313">
    <property type="entry name" value="Ribosomal protein S2"/>
    <property type="match status" value="1"/>
</dbReference>
<evidence type="ECO:0000256" key="1">
    <source>
        <dbReference type="ARBA" id="ARBA00006242"/>
    </source>
</evidence>
<protein>
    <recommendedName>
        <fullName evidence="5">30S ribosomal protein S2</fullName>
    </recommendedName>
</protein>
<dbReference type="PANTHER" id="PTHR12534:SF0">
    <property type="entry name" value="SMALL RIBOSOMAL SUBUNIT PROTEIN US2M"/>
    <property type="match status" value="1"/>
</dbReference>
<organism evidence="4">
    <name type="scientific">marine metagenome</name>
    <dbReference type="NCBI Taxonomy" id="408172"/>
    <lineage>
        <taxon>unclassified sequences</taxon>
        <taxon>metagenomes</taxon>
        <taxon>ecological metagenomes</taxon>
    </lineage>
</organism>
<dbReference type="GO" id="GO:0003735">
    <property type="term" value="F:structural constituent of ribosome"/>
    <property type="evidence" value="ECO:0007669"/>
    <property type="project" value="InterPro"/>
</dbReference>
<dbReference type="FunFam" id="1.10.287.610:FF:000001">
    <property type="entry name" value="30S ribosomal protein S2"/>
    <property type="match status" value="1"/>
</dbReference>
<dbReference type="NCBIfam" id="TIGR01011">
    <property type="entry name" value="rpsB_bact"/>
    <property type="match status" value="1"/>
</dbReference>
<evidence type="ECO:0000313" key="4">
    <source>
        <dbReference type="EMBL" id="SVB69186.1"/>
    </source>
</evidence>
<dbReference type="InterPro" id="IPR005706">
    <property type="entry name" value="Ribosomal_uS2_bac/mit/plastid"/>
</dbReference>
<dbReference type="EMBL" id="UINC01053089">
    <property type="protein sequence ID" value="SVB69186.1"/>
    <property type="molecule type" value="Genomic_DNA"/>
</dbReference>
<dbReference type="GO" id="GO:0022627">
    <property type="term" value="C:cytosolic small ribosomal subunit"/>
    <property type="evidence" value="ECO:0007669"/>
    <property type="project" value="TreeGrafter"/>
</dbReference>
<evidence type="ECO:0000256" key="2">
    <source>
        <dbReference type="ARBA" id="ARBA00022980"/>
    </source>
</evidence>
<dbReference type="GO" id="GO:0006412">
    <property type="term" value="P:translation"/>
    <property type="evidence" value="ECO:0007669"/>
    <property type="project" value="InterPro"/>
</dbReference>
<dbReference type="AlphaFoldDB" id="A0A382G1J4"/>
<dbReference type="PANTHER" id="PTHR12534">
    <property type="entry name" value="30S RIBOSOMAL PROTEIN S2 PROKARYOTIC AND ORGANELLAR"/>
    <property type="match status" value="1"/>
</dbReference>
<accession>A0A382G1J4</accession>
<dbReference type="InterPro" id="IPR001865">
    <property type="entry name" value="Ribosomal_uS2"/>
</dbReference>
<dbReference type="Gene3D" id="1.10.287.610">
    <property type="entry name" value="Helix hairpin bin"/>
    <property type="match status" value="1"/>
</dbReference>
<feature type="non-terminal residue" evidence="4">
    <location>
        <position position="191"/>
    </location>
</feature>
<keyword evidence="3" id="KW-0687">Ribonucleoprotein</keyword>